<name>A0AAV4NCV4_CAEEX</name>
<reference evidence="1 2" key="1">
    <citation type="submission" date="2021-06" db="EMBL/GenBank/DDBJ databases">
        <title>Caerostris extrusa draft genome.</title>
        <authorList>
            <person name="Kono N."/>
            <person name="Arakawa K."/>
        </authorList>
    </citation>
    <scope>NUCLEOTIDE SEQUENCE [LARGE SCALE GENOMIC DNA]</scope>
</reference>
<evidence type="ECO:0000313" key="2">
    <source>
        <dbReference type="Proteomes" id="UP001054945"/>
    </source>
</evidence>
<gene>
    <name evidence="1" type="ORF">CEXT_427791</name>
</gene>
<dbReference type="EMBL" id="BPLR01003150">
    <property type="protein sequence ID" value="GIX81650.1"/>
    <property type="molecule type" value="Genomic_DNA"/>
</dbReference>
<keyword evidence="2" id="KW-1185">Reference proteome</keyword>
<sequence length="96" mass="11285">MTVRIDEHKIAKRKIWMQSLHKNNGQTEDTKRTLNASSPFSLSWEYFNKRPATRGMEFKDLLFSDPKQFEKGFLPRFLLPFVASYTGSVNSWKARV</sequence>
<organism evidence="1 2">
    <name type="scientific">Caerostris extrusa</name>
    <name type="common">Bark spider</name>
    <name type="synonym">Caerostris bankana</name>
    <dbReference type="NCBI Taxonomy" id="172846"/>
    <lineage>
        <taxon>Eukaryota</taxon>
        <taxon>Metazoa</taxon>
        <taxon>Ecdysozoa</taxon>
        <taxon>Arthropoda</taxon>
        <taxon>Chelicerata</taxon>
        <taxon>Arachnida</taxon>
        <taxon>Araneae</taxon>
        <taxon>Araneomorphae</taxon>
        <taxon>Entelegynae</taxon>
        <taxon>Araneoidea</taxon>
        <taxon>Araneidae</taxon>
        <taxon>Caerostris</taxon>
    </lineage>
</organism>
<dbReference type="Proteomes" id="UP001054945">
    <property type="component" value="Unassembled WGS sequence"/>
</dbReference>
<accession>A0AAV4NCV4</accession>
<dbReference type="AlphaFoldDB" id="A0AAV4NCV4"/>
<proteinExistence type="predicted"/>
<comment type="caution">
    <text evidence="1">The sequence shown here is derived from an EMBL/GenBank/DDBJ whole genome shotgun (WGS) entry which is preliminary data.</text>
</comment>
<protein>
    <submittedName>
        <fullName evidence="1">Uncharacterized protein</fullName>
    </submittedName>
</protein>
<evidence type="ECO:0000313" key="1">
    <source>
        <dbReference type="EMBL" id="GIX81650.1"/>
    </source>
</evidence>